<dbReference type="InterPro" id="IPR001845">
    <property type="entry name" value="HTH_ArsR_DNA-bd_dom"/>
</dbReference>
<evidence type="ECO:0000313" key="6">
    <source>
        <dbReference type="Proteomes" id="UP001172911"/>
    </source>
</evidence>
<dbReference type="Proteomes" id="UP001172911">
    <property type="component" value="Unassembled WGS sequence"/>
</dbReference>
<evidence type="ECO:0000256" key="2">
    <source>
        <dbReference type="ARBA" id="ARBA00023125"/>
    </source>
</evidence>
<feature type="domain" description="HTH arsR-type" evidence="4">
    <location>
        <begin position="1"/>
        <end position="104"/>
    </location>
</feature>
<keyword evidence="3" id="KW-0804">Transcription</keyword>
<dbReference type="InterPro" id="IPR051081">
    <property type="entry name" value="HTH_MetalResp_TranReg"/>
</dbReference>
<keyword evidence="6" id="KW-1185">Reference proteome</keyword>
<dbReference type="GO" id="GO:0003677">
    <property type="term" value="F:DNA binding"/>
    <property type="evidence" value="ECO:0007669"/>
    <property type="project" value="UniProtKB-KW"/>
</dbReference>
<dbReference type="SMART" id="SM00418">
    <property type="entry name" value="HTH_ARSR"/>
    <property type="match status" value="1"/>
</dbReference>
<dbReference type="RefSeq" id="WP_304542874.1">
    <property type="nucleotide sequence ID" value="NZ_JARPTC010000015.1"/>
</dbReference>
<dbReference type="PROSITE" id="PS50987">
    <property type="entry name" value="HTH_ARSR_2"/>
    <property type="match status" value="1"/>
</dbReference>
<accession>A0AAW7ZD92</accession>
<name>A0AAW7ZD92_9FIRM</name>
<dbReference type="CDD" id="cd00090">
    <property type="entry name" value="HTH_ARSR"/>
    <property type="match status" value="1"/>
</dbReference>
<dbReference type="GO" id="GO:0003700">
    <property type="term" value="F:DNA-binding transcription factor activity"/>
    <property type="evidence" value="ECO:0007669"/>
    <property type="project" value="InterPro"/>
</dbReference>
<dbReference type="PANTHER" id="PTHR33154">
    <property type="entry name" value="TRANSCRIPTIONAL REGULATOR, ARSR FAMILY"/>
    <property type="match status" value="1"/>
</dbReference>
<organism evidence="5 6">
    <name type="scientific">Desulforamulus aquiferis</name>
    <dbReference type="NCBI Taxonomy" id="1397668"/>
    <lineage>
        <taxon>Bacteria</taxon>
        <taxon>Bacillati</taxon>
        <taxon>Bacillota</taxon>
        <taxon>Clostridia</taxon>
        <taxon>Eubacteriales</taxon>
        <taxon>Peptococcaceae</taxon>
        <taxon>Desulforamulus</taxon>
    </lineage>
</organism>
<gene>
    <name evidence="5" type="ORF">P6N53_10560</name>
</gene>
<dbReference type="Gene3D" id="1.10.10.10">
    <property type="entry name" value="Winged helix-like DNA-binding domain superfamily/Winged helix DNA-binding domain"/>
    <property type="match status" value="1"/>
</dbReference>
<dbReference type="InterPro" id="IPR011991">
    <property type="entry name" value="ArsR-like_HTH"/>
</dbReference>
<reference evidence="5" key="2">
    <citation type="submission" date="2023-03" db="EMBL/GenBank/DDBJ databases">
        <authorList>
            <person name="Zhang Z."/>
        </authorList>
    </citation>
    <scope>NUCLEOTIDE SEQUENCE</scope>
    <source>
        <strain evidence="5">DSA</strain>
    </source>
</reference>
<protein>
    <submittedName>
        <fullName evidence="5">Metalloregulator ArsR/SmtB family transcription factor</fullName>
    </submittedName>
</protein>
<evidence type="ECO:0000259" key="4">
    <source>
        <dbReference type="PROSITE" id="PS50987"/>
    </source>
</evidence>
<dbReference type="InterPro" id="IPR036390">
    <property type="entry name" value="WH_DNA-bd_sf"/>
</dbReference>
<dbReference type="AlphaFoldDB" id="A0AAW7ZD92"/>
<dbReference type="InterPro" id="IPR036388">
    <property type="entry name" value="WH-like_DNA-bd_sf"/>
</dbReference>
<dbReference type="EMBL" id="JARPTC010000015">
    <property type="protein sequence ID" value="MDO7787658.1"/>
    <property type="molecule type" value="Genomic_DNA"/>
</dbReference>
<dbReference type="PANTHER" id="PTHR33154:SF18">
    <property type="entry name" value="ARSENICAL RESISTANCE OPERON REPRESSOR"/>
    <property type="match status" value="1"/>
</dbReference>
<dbReference type="Pfam" id="PF01022">
    <property type="entry name" value="HTH_5"/>
    <property type="match status" value="1"/>
</dbReference>
<evidence type="ECO:0000256" key="3">
    <source>
        <dbReference type="ARBA" id="ARBA00023163"/>
    </source>
</evidence>
<keyword evidence="2" id="KW-0238">DNA-binding</keyword>
<keyword evidence="1" id="KW-0805">Transcription regulation</keyword>
<sequence length="104" mass="11989">MIDTVKISKALSDPIRYKIMLMLAQTEEGCCPMPGEDDRRPGLCNCELMSELGLIQSRVSYHMKELTQAGLVTEEPRGKWKIYFINTATFRKFIKQIEKDFALK</sequence>
<reference evidence="5" key="1">
    <citation type="journal article" date="2023" name="J. Hazard. Mater.">
        <title>Anaerobic biodegradation of pyrene and benzo[a]pyrene by a new sulfate-reducing Desulforamulus aquiferis strain DSA.</title>
        <authorList>
            <person name="Zhang Z."/>
            <person name="Sun J."/>
            <person name="Gong X."/>
            <person name="Wang C."/>
            <person name="Wang H."/>
        </authorList>
    </citation>
    <scope>NUCLEOTIDE SEQUENCE</scope>
    <source>
        <strain evidence="5">DSA</strain>
    </source>
</reference>
<comment type="caution">
    <text evidence="5">The sequence shown here is derived from an EMBL/GenBank/DDBJ whole genome shotgun (WGS) entry which is preliminary data.</text>
</comment>
<proteinExistence type="predicted"/>
<evidence type="ECO:0000256" key="1">
    <source>
        <dbReference type="ARBA" id="ARBA00023015"/>
    </source>
</evidence>
<dbReference type="SUPFAM" id="SSF46785">
    <property type="entry name" value="Winged helix' DNA-binding domain"/>
    <property type="match status" value="1"/>
</dbReference>
<evidence type="ECO:0000313" key="5">
    <source>
        <dbReference type="EMBL" id="MDO7787658.1"/>
    </source>
</evidence>